<proteinExistence type="predicted"/>
<evidence type="ECO:0000313" key="2">
    <source>
        <dbReference type="Proteomes" id="UP000092651"/>
    </source>
</evidence>
<dbReference type="OrthoDB" id="1093631at2"/>
<accession>A0A1B8ZZM5</accession>
<protein>
    <submittedName>
        <fullName evidence="1">Uncharacterized protein</fullName>
    </submittedName>
</protein>
<gene>
    <name evidence="1" type="ORF">BBI01_00915</name>
</gene>
<organism evidence="1 2">
    <name type="scientific">Chryseobacterium artocarpi</name>
    <dbReference type="NCBI Taxonomy" id="1414727"/>
    <lineage>
        <taxon>Bacteria</taxon>
        <taxon>Pseudomonadati</taxon>
        <taxon>Bacteroidota</taxon>
        <taxon>Flavobacteriia</taxon>
        <taxon>Flavobacteriales</taxon>
        <taxon>Weeksellaceae</taxon>
        <taxon>Chryseobacterium group</taxon>
        <taxon>Chryseobacterium</taxon>
    </lineage>
</organism>
<reference evidence="1 2" key="1">
    <citation type="submission" date="2016-07" db="EMBL/GenBank/DDBJ databases">
        <authorList>
            <person name="Jeong J.-J."/>
            <person name="Kim D.W."/>
            <person name="Sang M.K."/>
            <person name="Choi I.-G."/>
            <person name="Kim K.D."/>
        </authorList>
    </citation>
    <scope>NUCLEOTIDE SEQUENCE [LARGE SCALE GENOMIC DNA]</scope>
    <source>
        <strain evidence="1 2">UTM-3</strain>
    </source>
</reference>
<sequence>MKTDINQKINIINNIVNEYFTNNTSINKIPAKDLMFLFVQAGVFTKDYKNGLPLRKLLRQLDTVSQLNLLPNIVAERKPINTYWFFQRSKTLA</sequence>
<dbReference type="Proteomes" id="UP000092651">
    <property type="component" value="Unassembled WGS sequence"/>
</dbReference>
<name>A0A1B8ZZM5_9FLAO</name>
<dbReference type="AlphaFoldDB" id="A0A1B8ZZM5"/>
<dbReference type="RefSeq" id="WP_065392813.1">
    <property type="nucleotide sequence ID" value="NZ_MAYH01000001.1"/>
</dbReference>
<comment type="caution">
    <text evidence="1">The sequence shown here is derived from an EMBL/GenBank/DDBJ whole genome shotgun (WGS) entry which is preliminary data.</text>
</comment>
<evidence type="ECO:0000313" key="1">
    <source>
        <dbReference type="EMBL" id="OCA77058.1"/>
    </source>
</evidence>
<dbReference type="EMBL" id="MAYH01000001">
    <property type="protein sequence ID" value="OCA77058.1"/>
    <property type="molecule type" value="Genomic_DNA"/>
</dbReference>
<keyword evidence="2" id="KW-1185">Reference proteome</keyword>